<comment type="similarity">
    <text evidence="18 19">Belongs to the papillomaviridae E7 protein family.</text>
</comment>
<comment type="subunit">
    <text evidence="18">Homodimer. Homooligomer. Interacts with host RB1; this interaction induces dissociation of RB1-E2F1 complex thereby disrupting RB1 activity. Interacts with host EP300; this interaction represses EP300 transcriptional activity. Interacts with protein E2; this interaction inhibits E7 oncogenic activity. Interacts with host TMEM173/STING; this interaction impairs the ability of TMEM173/STING to sense cytosolic DNA and promote the production of type I interferon (IFN-alpha and IFN-beta).</text>
</comment>
<keyword evidence="5 18" id="KW-1090">Inhibition of host innate immune response by virus</keyword>
<name>Q81998_HPV72</name>
<evidence type="ECO:0000256" key="14">
    <source>
        <dbReference type="ARBA" id="ARBA00023200"/>
    </source>
</evidence>
<gene>
    <name evidence="18 20" type="primary">E7</name>
</gene>
<keyword evidence="9 18" id="KW-0862">Zinc</keyword>
<keyword evidence="1 18" id="KW-1121">Modulation of host cell cycle by virus</keyword>
<evidence type="ECO:0000256" key="11">
    <source>
        <dbReference type="ARBA" id="ARBA00023125"/>
    </source>
</evidence>
<keyword evidence="12 18" id="KW-0010">Activator</keyword>
<feature type="zinc finger region" evidence="18">
    <location>
        <begin position="63"/>
        <end position="99"/>
    </location>
</feature>
<dbReference type="SMR" id="Q81998"/>
<dbReference type="GO" id="GO:0019904">
    <property type="term" value="F:protein domain specific binding"/>
    <property type="evidence" value="ECO:0007669"/>
    <property type="project" value="UniProtKB-UniRule"/>
</dbReference>
<evidence type="ECO:0000256" key="19">
    <source>
        <dbReference type="PIRNR" id="PIRNR003407"/>
    </source>
</evidence>
<keyword evidence="2 18" id="KW-0244">Early protein</keyword>
<comment type="subcellular location">
    <subcellularLocation>
        <location evidence="18">Host cytoplasm</location>
    </subcellularLocation>
    <subcellularLocation>
        <location evidence="18">Host nucleus</location>
    </subcellularLocation>
    <text evidence="18">Predominantly found in the host nucleus.</text>
</comment>
<protein>
    <recommendedName>
        <fullName evidence="18 19">Protein E7</fullName>
    </recommendedName>
</protein>
<keyword evidence="16 18" id="KW-0899">Viral immunoevasion</keyword>
<dbReference type="GO" id="GO:0042025">
    <property type="term" value="C:host cell nucleus"/>
    <property type="evidence" value="ECO:0007669"/>
    <property type="project" value="UniProtKB-SubCell"/>
</dbReference>
<comment type="PTM">
    <text evidence="18">Highly phosphorylated.</text>
</comment>
<evidence type="ECO:0000256" key="15">
    <source>
        <dbReference type="ARBA" id="ARBA00023258"/>
    </source>
</evidence>
<keyword evidence="7 18" id="KW-0863">Zinc-finger</keyword>
<dbReference type="GO" id="GO:0006351">
    <property type="term" value="P:DNA-templated transcription"/>
    <property type="evidence" value="ECO:0007669"/>
    <property type="project" value="UniProtKB-UniRule"/>
</dbReference>
<organism evidence="20 21">
    <name type="scientific">Human papillomavirus 72</name>
    <dbReference type="NCBI Taxonomy" id="333770"/>
    <lineage>
        <taxon>Viruses</taxon>
        <taxon>Monodnaviria</taxon>
        <taxon>Shotokuvirae</taxon>
        <taxon>Cossaviricota</taxon>
        <taxon>Papovaviricetes</taxon>
        <taxon>Zurhausenvirales</taxon>
        <taxon>Papillomaviridae</taxon>
        <taxon>Firstpapillomavirinae</taxon>
        <taxon>Alphapapillomavirus</taxon>
        <taxon>Alphapapillomavirus 3</taxon>
    </lineage>
</organism>
<evidence type="ECO:0000313" key="21">
    <source>
        <dbReference type="Proteomes" id="UP000247192"/>
    </source>
</evidence>
<evidence type="ECO:0000256" key="13">
    <source>
        <dbReference type="ARBA" id="ARBA00023163"/>
    </source>
</evidence>
<keyword evidence="14 18" id="KW-1035">Host cytoplasm</keyword>
<accession>Q81998</accession>
<evidence type="ECO:0000256" key="8">
    <source>
        <dbReference type="ARBA" id="ARBA00022830"/>
    </source>
</evidence>
<dbReference type="Proteomes" id="UP000247192">
    <property type="component" value="Genome"/>
</dbReference>
<sequence>MHGQVATIKDIVLQELPDVVDLHCNEQLLDSSESESEDERDGVGVQEQLVEQAQQAYGVVTTCGRCYRPVRLVVECRDADVKALQQLLLDNLSIVCPRCA</sequence>
<keyword evidence="6 18" id="KW-0479">Metal-binding</keyword>
<evidence type="ECO:0000256" key="17">
    <source>
        <dbReference type="ARBA" id="ARBA00023309"/>
    </source>
</evidence>
<proteinExistence type="inferred from homology"/>
<dbReference type="InterPro" id="IPR000148">
    <property type="entry name" value="Papilloma_E7"/>
</dbReference>
<dbReference type="GO" id="GO:0052170">
    <property type="term" value="P:symbiont-mediated suppression of host innate immune response"/>
    <property type="evidence" value="ECO:0007669"/>
    <property type="project" value="UniProtKB-KW"/>
</dbReference>
<keyword evidence="3 18" id="KW-1048">Host nucleus</keyword>
<evidence type="ECO:0000313" key="20">
    <source>
        <dbReference type="EMBL" id="CAA63874.1"/>
    </source>
</evidence>
<keyword evidence="11 18" id="KW-0238">DNA-binding</keyword>
<dbReference type="PIRSF" id="PIRSF003407">
    <property type="entry name" value="Papvi_E7"/>
    <property type="match status" value="1"/>
</dbReference>
<feature type="short sequence motif" description="Nuclear export signal" evidence="18">
    <location>
        <begin position="81"/>
        <end position="89"/>
    </location>
</feature>
<keyword evidence="10 18" id="KW-0805">Transcription regulation</keyword>
<evidence type="ECO:0000256" key="3">
    <source>
        <dbReference type="ARBA" id="ARBA00022562"/>
    </source>
</evidence>
<dbReference type="EMBL" id="X94164">
    <property type="protein sequence ID" value="CAA63874.1"/>
    <property type="molecule type" value="Genomic_DNA"/>
</dbReference>
<dbReference type="Pfam" id="PF00527">
    <property type="entry name" value="E7"/>
    <property type="match status" value="1"/>
</dbReference>
<evidence type="ECO:0000256" key="4">
    <source>
        <dbReference type="ARBA" id="ARBA00022581"/>
    </source>
</evidence>
<feature type="short sequence motif" description="LXCXE motif; interaction with host RB1 and TMEM173/STING" evidence="18">
    <location>
        <begin position="22"/>
        <end position="26"/>
    </location>
</feature>
<dbReference type="HAMAP" id="MF_04004">
    <property type="entry name" value="PPV_E7"/>
    <property type="match status" value="1"/>
</dbReference>
<dbReference type="Gene3D" id="3.30.160.330">
    <property type="match status" value="1"/>
</dbReference>
<dbReference type="GO" id="GO:0039502">
    <property type="term" value="P:symbiont-mediated suppression of host type I interferon-mediated signaling pathway"/>
    <property type="evidence" value="ECO:0007669"/>
    <property type="project" value="UniProtKB-UniRule"/>
</dbReference>
<evidence type="ECO:0000256" key="7">
    <source>
        <dbReference type="ARBA" id="ARBA00022771"/>
    </source>
</evidence>
<evidence type="ECO:0000256" key="10">
    <source>
        <dbReference type="ARBA" id="ARBA00023015"/>
    </source>
</evidence>
<evidence type="ECO:0000256" key="6">
    <source>
        <dbReference type="ARBA" id="ARBA00022723"/>
    </source>
</evidence>
<dbReference type="GO" id="GO:0003677">
    <property type="term" value="F:DNA binding"/>
    <property type="evidence" value="ECO:0007669"/>
    <property type="project" value="UniProtKB-UniRule"/>
</dbReference>
<keyword evidence="8 18" id="KW-1114">Inhibition of host interferon signaling pathway by virus</keyword>
<dbReference type="GO" id="GO:0039645">
    <property type="term" value="P:symbiont-mediated perturbation of host cell cycle G1/S transition checkpoint"/>
    <property type="evidence" value="ECO:0007669"/>
    <property type="project" value="UniProtKB-UniRule"/>
</dbReference>
<organismHost>
    <name type="scientific">Homo sapiens</name>
    <name type="common">Human</name>
    <dbReference type="NCBI Taxonomy" id="9606"/>
</organismHost>
<evidence type="ECO:0000256" key="12">
    <source>
        <dbReference type="ARBA" id="ARBA00023159"/>
    </source>
</evidence>
<dbReference type="GO" id="GO:0030430">
    <property type="term" value="C:host cell cytoplasm"/>
    <property type="evidence" value="ECO:0007669"/>
    <property type="project" value="UniProtKB-SubCell"/>
</dbReference>
<comment type="domain">
    <text evidence="18">The E7 terminal domain is an intrinsically disordered domain, whose flexibility and conformational transitions confer target adaptability to the oncoprotein. It allows adaptation to a variety of protein targets and exposes the PEST degradation sequence that regulates its turnover in the cell.</text>
</comment>
<comment type="caution">
    <text evidence="18">Lacks conserved residue(s) required for the propagation of feature annotation.</text>
</comment>
<reference evidence="20 21" key="1">
    <citation type="journal article" date="1996" name="Int. J. Cancer">
        <title>Novel HPV types present in oral papillomatous lesions from patients with HIV infection.</title>
        <authorList>
            <person name="Voelter C."/>
            <person name="He Y."/>
            <person name="Delius H."/>
            <person name="Roy-Burman A."/>
            <person name="Greenspan J.S."/>
            <person name="Greenspan D."/>
            <person name="de Villiers E.M."/>
        </authorList>
    </citation>
    <scope>NUCLEOTIDE SEQUENCE [LARGE SCALE GENOMIC DNA]</scope>
</reference>
<keyword evidence="13 18" id="KW-0804">Transcription</keyword>
<keyword evidence="15" id="KW-0922">Interferon antiviral system evasion</keyword>
<dbReference type="SUPFAM" id="SSF161234">
    <property type="entry name" value="E7 C-terminal domain-like"/>
    <property type="match status" value="1"/>
</dbReference>
<keyword evidence="17 18" id="KW-1078">G1/S host cell cycle checkpoint dysregulation by virus</keyword>
<comment type="function">
    <text evidence="18">Plays a role in viral genome replication by driving entry of quiescent cells into the cell cycle. Stimulation of progression from G1 to S phase allows the virus to efficiently use the cellular DNA replicating machinery to achieve viral genome replication. E7 protein has both transforming and trans-activating activities. Induces the disassembly of the E2F1 transcription factor from RB1, with subsequent transcriptional activation of E2F1-regulated S-phase genes. Interferes with host histone deacetylation mediated by HDAC1 and HDAC2, leading to transcription activation. Plays also a role in the inhibition of both antiviral and antiproliferative functions of host interferon alpha. Interaction with host TMEM173/STING impairs the ability of TMEM173/STING to sense cytosolic DNA and promote the production of type I interferon (IFN-alpha and IFN-beta).</text>
</comment>
<evidence type="ECO:0000256" key="18">
    <source>
        <dbReference type="HAMAP-Rule" id="MF_04004"/>
    </source>
</evidence>
<dbReference type="GO" id="GO:0003700">
    <property type="term" value="F:DNA-binding transcription factor activity"/>
    <property type="evidence" value="ECO:0007669"/>
    <property type="project" value="UniProtKB-UniRule"/>
</dbReference>
<evidence type="ECO:0000256" key="16">
    <source>
        <dbReference type="ARBA" id="ARBA00023280"/>
    </source>
</evidence>
<comment type="function">
    <text evidence="19">E7 protein has both transforming and trans-activating activities.</text>
</comment>
<evidence type="ECO:0000256" key="9">
    <source>
        <dbReference type="ARBA" id="ARBA00022833"/>
    </source>
</evidence>
<evidence type="ECO:0000256" key="1">
    <source>
        <dbReference type="ARBA" id="ARBA00022504"/>
    </source>
</evidence>
<dbReference type="GO" id="GO:0008270">
    <property type="term" value="F:zinc ion binding"/>
    <property type="evidence" value="ECO:0007669"/>
    <property type="project" value="UniProtKB-KW"/>
</dbReference>
<evidence type="ECO:0000256" key="5">
    <source>
        <dbReference type="ARBA" id="ARBA00022632"/>
    </source>
</evidence>
<keyword evidence="4 18" id="KW-0945">Host-virus interaction</keyword>
<evidence type="ECO:0000256" key="2">
    <source>
        <dbReference type="ARBA" id="ARBA00022518"/>
    </source>
</evidence>